<sequence length="24" mass="2398">MTTKLIMGLIPTIQAAALVGANIG</sequence>
<dbReference type="EMBL" id="LAZR01064358">
    <property type="protein sequence ID" value="KKK57676.1"/>
    <property type="molecule type" value="Genomic_DNA"/>
</dbReference>
<feature type="non-terminal residue" evidence="1">
    <location>
        <position position="24"/>
    </location>
</feature>
<comment type="caution">
    <text evidence="1">The sequence shown here is derived from an EMBL/GenBank/DDBJ whole genome shotgun (WGS) entry which is preliminary data.</text>
</comment>
<name>A0A0F8ZC73_9ZZZZ</name>
<proteinExistence type="predicted"/>
<evidence type="ECO:0000313" key="1">
    <source>
        <dbReference type="EMBL" id="KKK57676.1"/>
    </source>
</evidence>
<reference evidence="1" key="1">
    <citation type="journal article" date="2015" name="Nature">
        <title>Complex archaea that bridge the gap between prokaryotes and eukaryotes.</title>
        <authorList>
            <person name="Spang A."/>
            <person name="Saw J.H."/>
            <person name="Jorgensen S.L."/>
            <person name="Zaremba-Niedzwiedzka K."/>
            <person name="Martijn J."/>
            <person name="Lind A.E."/>
            <person name="van Eijk R."/>
            <person name="Schleper C."/>
            <person name="Guy L."/>
            <person name="Ettema T.J."/>
        </authorList>
    </citation>
    <scope>NUCLEOTIDE SEQUENCE</scope>
</reference>
<accession>A0A0F8ZC73</accession>
<organism evidence="1">
    <name type="scientific">marine sediment metagenome</name>
    <dbReference type="NCBI Taxonomy" id="412755"/>
    <lineage>
        <taxon>unclassified sequences</taxon>
        <taxon>metagenomes</taxon>
        <taxon>ecological metagenomes</taxon>
    </lineage>
</organism>
<protein>
    <submittedName>
        <fullName evidence="1">Uncharacterized protein</fullName>
    </submittedName>
</protein>
<dbReference type="AlphaFoldDB" id="A0A0F8ZC73"/>
<gene>
    <name evidence="1" type="ORF">LCGC14_3052070</name>
</gene>